<dbReference type="NCBIfam" id="NF010532">
    <property type="entry name" value="PRK13922.9-3"/>
    <property type="match status" value="1"/>
</dbReference>
<evidence type="ECO:0000256" key="1">
    <source>
        <dbReference type="ARBA" id="ARBA00009369"/>
    </source>
</evidence>
<dbReference type="InterPro" id="IPR007221">
    <property type="entry name" value="MreC"/>
</dbReference>
<dbReference type="Proteomes" id="UP001595812">
    <property type="component" value="Unassembled WGS sequence"/>
</dbReference>
<dbReference type="Gene3D" id="2.40.10.340">
    <property type="entry name" value="Rod shape-determining protein MreC, domain 1"/>
    <property type="match status" value="1"/>
</dbReference>
<keyword evidence="7" id="KW-1185">Reference proteome</keyword>
<reference evidence="7" key="1">
    <citation type="journal article" date="2019" name="Int. J. Syst. Evol. Microbiol.">
        <title>The Global Catalogue of Microorganisms (GCM) 10K type strain sequencing project: providing services to taxonomists for standard genome sequencing and annotation.</title>
        <authorList>
            <consortium name="The Broad Institute Genomics Platform"/>
            <consortium name="The Broad Institute Genome Sequencing Center for Infectious Disease"/>
            <person name="Wu L."/>
            <person name="Ma J."/>
        </authorList>
    </citation>
    <scope>NUCLEOTIDE SEQUENCE [LARGE SCALE GENOMIC DNA]</scope>
    <source>
        <strain evidence="7">CECT 8979</strain>
    </source>
</reference>
<dbReference type="InterPro" id="IPR042177">
    <property type="entry name" value="Cell/Rod_1"/>
</dbReference>
<comment type="caution">
    <text evidence="6">The sequence shown here is derived from an EMBL/GenBank/DDBJ whole genome shotgun (WGS) entry which is preliminary data.</text>
</comment>
<organism evidence="6 7">
    <name type="scientific">Winogradskyella maritima</name>
    <dbReference type="NCBI Taxonomy" id="1517766"/>
    <lineage>
        <taxon>Bacteria</taxon>
        <taxon>Pseudomonadati</taxon>
        <taxon>Bacteroidota</taxon>
        <taxon>Flavobacteriia</taxon>
        <taxon>Flavobacteriales</taxon>
        <taxon>Flavobacteriaceae</taxon>
        <taxon>Winogradskyella</taxon>
    </lineage>
</organism>
<evidence type="ECO:0000313" key="7">
    <source>
        <dbReference type="Proteomes" id="UP001595812"/>
    </source>
</evidence>
<protein>
    <recommendedName>
        <fullName evidence="2">Cell shape-determining protein MreC</fullName>
    </recommendedName>
    <alternativeName>
        <fullName evidence="4">Cell shape protein MreC</fullName>
    </alternativeName>
</protein>
<name>A0ABV8AH33_9FLAO</name>
<evidence type="ECO:0000256" key="3">
    <source>
        <dbReference type="ARBA" id="ARBA00022960"/>
    </source>
</evidence>
<feature type="domain" description="Rod shape-determining protein MreC beta-barrel core" evidence="5">
    <location>
        <begin position="109"/>
        <end position="256"/>
    </location>
</feature>
<dbReference type="EMBL" id="JBHSAT010000004">
    <property type="protein sequence ID" value="MFC3876980.1"/>
    <property type="molecule type" value="Genomic_DNA"/>
</dbReference>
<accession>A0ABV8AH33</accession>
<comment type="similarity">
    <text evidence="1">Belongs to the MreC family.</text>
</comment>
<sequence length="272" mass="30035">MQQIINFVIRNKTFLLFLLLFGIALSLTIQSHNYHKSQFINSANFLSGGVYGTFSGIDDYFGLKEKNNALIEENQLLRAQLSNTQNEVDSTWTDSISNGTFKYYNAKVYRNNYASTNNYLLINKGKKDGVQQDFGVLTSKGIVGIIENTSNGYSTVLSILNTKSRVNARIKATNHMGSLKWDGNSLELTQLTDISKFAPVKVGDTIVTGGSSSIFPAGIGIGSIHDFSLDPSGDTYTINVKLFNDMTNIGYVYIVENEDAEEINTLENGIND</sequence>
<evidence type="ECO:0000256" key="2">
    <source>
        <dbReference type="ARBA" id="ARBA00013855"/>
    </source>
</evidence>
<keyword evidence="3" id="KW-0133">Cell shape</keyword>
<dbReference type="Pfam" id="PF04085">
    <property type="entry name" value="MreC"/>
    <property type="match status" value="1"/>
</dbReference>
<gene>
    <name evidence="6" type="primary">mreC</name>
    <name evidence="6" type="ORF">ACFOSX_07010</name>
</gene>
<evidence type="ECO:0000313" key="6">
    <source>
        <dbReference type="EMBL" id="MFC3876980.1"/>
    </source>
</evidence>
<dbReference type="RefSeq" id="WP_386098398.1">
    <property type="nucleotide sequence ID" value="NZ_JBHSAT010000004.1"/>
</dbReference>
<dbReference type="InterPro" id="IPR042175">
    <property type="entry name" value="Cell/Rod_MreC_2"/>
</dbReference>
<dbReference type="PANTHER" id="PTHR34138">
    <property type="entry name" value="CELL SHAPE-DETERMINING PROTEIN MREC"/>
    <property type="match status" value="1"/>
</dbReference>
<dbReference type="PANTHER" id="PTHR34138:SF1">
    <property type="entry name" value="CELL SHAPE-DETERMINING PROTEIN MREC"/>
    <property type="match status" value="1"/>
</dbReference>
<proteinExistence type="inferred from homology"/>
<dbReference type="Gene3D" id="2.40.10.350">
    <property type="entry name" value="Rod shape-determining protein MreC, domain 2"/>
    <property type="match status" value="1"/>
</dbReference>
<evidence type="ECO:0000256" key="4">
    <source>
        <dbReference type="ARBA" id="ARBA00032089"/>
    </source>
</evidence>
<evidence type="ECO:0000259" key="5">
    <source>
        <dbReference type="Pfam" id="PF04085"/>
    </source>
</evidence>
<dbReference type="InterPro" id="IPR055342">
    <property type="entry name" value="MreC_beta-barrel_core"/>
</dbReference>